<gene>
    <name evidence="2" type="ORF">HPB48_025511</name>
</gene>
<comment type="caution">
    <text evidence="2">The sequence shown here is derived from an EMBL/GenBank/DDBJ whole genome shotgun (WGS) entry which is preliminary data.</text>
</comment>
<keyword evidence="3" id="KW-1185">Reference proteome</keyword>
<proteinExistence type="predicted"/>
<protein>
    <submittedName>
        <fullName evidence="2">Uncharacterized protein</fullName>
    </submittedName>
</protein>
<accession>A0A9J6H9P7</accession>
<feature type="region of interest" description="Disordered" evidence="1">
    <location>
        <begin position="26"/>
        <end position="50"/>
    </location>
</feature>
<name>A0A9J6H9P7_HAELO</name>
<dbReference type="EMBL" id="JABSTR010001244">
    <property type="protein sequence ID" value="KAH9383745.1"/>
    <property type="molecule type" value="Genomic_DNA"/>
</dbReference>
<dbReference type="VEuPathDB" id="VectorBase:HLOH_065563"/>
<evidence type="ECO:0000256" key="1">
    <source>
        <dbReference type="SAM" id="MobiDB-lite"/>
    </source>
</evidence>
<dbReference type="Proteomes" id="UP000821853">
    <property type="component" value="Unassembled WGS sequence"/>
</dbReference>
<sequence>MVTDAWSEVTGICVWNCFHKAGFVDRQPETEPDASDGQSGGDLWQRDIDSDMGGHDLGWNEFVCANEDADTAEPSRTRAS</sequence>
<dbReference type="AlphaFoldDB" id="A0A9J6H9P7"/>
<reference evidence="2 3" key="1">
    <citation type="journal article" date="2020" name="Cell">
        <title>Large-Scale Comparative Analyses of Tick Genomes Elucidate Their Genetic Diversity and Vector Capacities.</title>
        <authorList>
            <consortium name="Tick Genome and Microbiome Consortium (TIGMIC)"/>
            <person name="Jia N."/>
            <person name="Wang J."/>
            <person name="Shi W."/>
            <person name="Du L."/>
            <person name="Sun Y."/>
            <person name="Zhan W."/>
            <person name="Jiang J.F."/>
            <person name="Wang Q."/>
            <person name="Zhang B."/>
            <person name="Ji P."/>
            <person name="Bell-Sakyi L."/>
            <person name="Cui X.M."/>
            <person name="Yuan T.T."/>
            <person name="Jiang B.G."/>
            <person name="Yang W.F."/>
            <person name="Lam T.T."/>
            <person name="Chang Q.C."/>
            <person name="Ding S.J."/>
            <person name="Wang X.J."/>
            <person name="Zhu J.G."/>
            <person name="Ruan X.D."/>
            <person name="Zhao L."/>
            <person name="Wei J.T."/>
            <person name="Ye R.Z."/>
            <person name="Que T.C."/>
            <person name="Du C.H."/>
            <person name="Zhou Y.H."/>
            <person name="Cheng J.X."/>
            <person name="Dai P.F."/>
            <person name="Guo W.B."/>
            <person name="Han X.H."/>
            <person name="Huang E.J."/>
            <person name="Li L.F."/>
            <person name="Wei W."/>
            <person name="Gao Y.C."/>
            <person name="Liu J.Z."/>
            <person name="Shao H.Z."/>
            <person name="Wang X."/>
            <person name="Wang C.C."/>
            <person name="Yang T.C."/>
            <person name="Huo Q.B."/>
            <person name="Li W."/>
            <person name="Chen H.Y."/>
            <person name="Chen S.E."/>
            <person name="Zhou L.G."/>
            <person name="Ni X.B."/>
            <person name="Tian J.H."/>
            <person name="Sheng Y."/>
            <person name="Liu T."/>
            <person name="Pan Y.S."/>
            <person name="Xia L.Y."/>
            <person name="Li J."/>
            <person name="Zhao F."/>
            <person name="Cao W.C."/>
        </authorList>
    </citation>
    <scope>NUCLEOTIDE SEQUENCE [LARGE SCALE GENOMIC DNA]</scope>
    <source>
        <strain evidence="2">HaeL-2018</strain>
    </source>
</reference>
<evidence type="ECO:0000313" key="3">
    <source>
        <dbReference type="Proteomes" id="UP000821853"/>
    </source>
</evidence>
<organism evidence="2 3">
    <name type="scientific">Haemaphysalis longicornis</name>
    <name type="common">Bush tick</name>
    <dbReference type="NCBI Taxonomy" id="44386"/>
    <lineage>
        <taxon>Eukaryota</taxon>
        <taxon>Metazoa</taxon>
        <taxon>Ecdysozoa</taxon>
        <taxon>Arthropoda</taxon>
        <taxon>Chelicerata</taxon>
        <taxon>Arachnida</taxon>
        <taxon>Acari</taxon>
        <taxon>Parasitiformes</taxon>
        <taxon>Ixodida</taxon>
        <taxon>Ixodoidea</taxon>
        <taxon>Ixodidae</taxon>
        <taxon>Haemaphysalinae</taxon>
        <taxon>Haemaphysalis</taxon>
    </lineage>
</organism>
<dbReference type="OrthoDB" id="10429050at2759"/>
<evidence type="ECO:0000313" key="2">
    <source>
        <dbReference type="EMBL" id="KAH9383745.1"/>
    </source>
</evidence>